<name>A0A8S9SF25_BRACR</name>
<proteinExistence type="predicted"/>
<sequence length="152" mass="16277">MESDMDDTYLAVTASSHPLSSIPLSPTTGQIGQEQRLSSSSEDSISATPCWTVHAGAETSTEDKLGFARVPVESVHACQSVFSLQIGATALLAAETEVGDLILVAFRANSPNELNLNSAVDLISGKLNTLSRHKLLLATTRFAKVNRLPRRR</sequence>
<evidence type="ECO:0000313" key="3">
    <source>
        <dbReference type="Proteomes" id="UP000712600"/>
    </source>
</evidence>
<feature type="compositionally biased region" description="Polar residues" evidence="1">
    <location>
        <begin position="27"/>
        <end position="41"/>
    </location>
</feature>
<organism evidence="2 3">
    <name type="scientific">Brassica cretica</name>
    <name type="common">Mustard</name>
    <dbReference type="NCBI Taxonomy" id="69181"/>
    <lineage>
        <taxon>Eukaryota</taxon>
        <taxon>Viridiplantae</taxon>
        <taxon>Streptophyta</taxon>
        <taxon>Embryophyta</taxon>
        <taxon>Tracheophyta</taxon>
        <taxon>Spermatophyta</taxon>
        <taxon>Magnoliopsida</taxon>
        <taxon>eudicotyledons</taxon>
        <taxon>Gunneridae</taxon>
        <taxon>Pentapetalae</taxon>
        <taxon>rosids</taxon>
        <taxon>malvids</taxon>
        <taxon>Brassicales</taxon>
        <taxon>Brassicaceae</taxon>
        <taxon>Brassiceae</taxon>
        <taxon>Brassica</taxon>
    </lineage>
</organism>
<dbReference type="AlphaFoldDB" id="A0A8S9SF25"/>
<comment type="caution">
    <text evidence="2">The sequence shown here is derived from an EMBL/GenBank/DDBJ whole genome shotgun (WGS) entry which is preliminary data.</text>
</comment>
<dbReference type="EMBL" id="QGKX02000004">
    <property type="protein sequence ID" value="KAF3600061.1"/>
    <property type="molecule type" value="Genomic_DNA"/>
</dbReference>
<evidence type="ECO:0000256" key="1">
    <source>
        <dbReference type="SAM" id="MobiDB-lite"/>
    </source>
</evidence>
<gene>
    <name evidence="2" type="ORF">F2Q69_00038204</name>
</gene>
<dbReference type="Proteomes" id="UP000712600">
    <property type="component" value="Unassembled WGS sequence"/>
</dbReference>
<accession>A0A8S9SF25</accession>
<protein>
    <submittedName>
        <fullName evidence="2">Uncharacterized protein</fullName>
    </submittedName>
</protein>
<feature type="region of interest" description="Disordered" evidence="1">
    <location>
        <begin position="20"/>
        <end position="41"/>
    </location>
</feature>
<evidence type="ECO:0000313" key="2">
    <source>
        <dbReference type="EMBL" id="KAF3600061.1"/>
    </source>
</evidence>
<reference evidence="2" key="1">
    <citation type="submission" date="2019-12" db="EMBL/GenBank/DDBJ databases">
        <title>Genome sequencing and annotation of Brassica cretica.</title>
        <authorList>
            <person name="Studholme D.J."/>
            <person name="Sarris P."/>
        </authorList>
    </citation>
    <scope>NUCLEOTIDE SEQUENCE</scope>
    <source>
        <strain evidence="2">PFS-109/04</strain>
        <tissue evidence="2">Leaf</tissue>
    </source>
</reference>